<dbReference type="Proteomes" id="UP000070133">
    <property type="component" value="Unassembled WGS sequence"/>
</dbReference>
<name>A0A139GYZ8_9PEZI</name>
<evidence type="ECO:0000256" key="5">
    <source>
        <dbReference type="ARBA" id="ARBA00023136"/>
    </source>
</evidence>
<protein>
    <recommendedName>
        <fullName evidence="9">GPR1/FUN34/YaaH-class plasma membrane protein</fullName>
    </recommendedName>
</protein>
<comment type="caution">
    <text evidence="7">The sequence shown here is derived from an EMBL/GenBank/DDBJ whole genome shotgun (WGS) entry which is preliminary data.</text>
</comment>
<feature type="transmembrane region" description="Helical" evidence="6">
    <location>
        <begin position="113"/>
        <end position="134"/>
    </location>
</feature>
<dbReference type="EMBL" id="LFZN01000219">
    <property type="protein sequence ID" value="KXS95368.1"/>
    <property type="molecule type" value="Genomic_DNA"/>
</dbReference>
<evidence type="ECO:0000256" key="6">
    <source>
        <dbReference type="SAM" id="Phobius"/>
    </source>
</evidence>
<dbReference type="GO" id="GO:0015123">
    <property type="term" value="F:acetate transmembrane transporter activity"/>
    <property type="evidence" value="ECO:0007669"/>
    <property type="project" value="TreeGrafter"/>
</dbReference>
<accession>A0A139GYZ8</accession>
<feature type="transmembrane region" description="Helical" evidence="6">
    <location>
        <begin position="154"/>
        <end position="175"/>
    </location>
</feature>
<comment type="subcellular location">
    <subcellularLocation>
        <location evidence="1">Membrane</location>
        <topology evidence="1">Multi-pass membrane protein</topology>
    </subcellularLocation>
</comment>
<dbReference type="PANTHER" id="PTHR31123">
    <property type="entry name" value="ACCUMULATION OF DYADS PROTEIN 2-RELATED"/>
    <property type="match status" value="1"/>
</dbReference>
<dbReference type="STRING" id="321146.A0A139GYZ8"/>
<gene>
    <name evidence="7" type="ORF">AC578_8297</name>
</gene>
<evidence type="ECO:0000256" key="1">
    <source>
        <dbReference type="ARBA" id="ARBA00004141"/>
    </source>
</evidence>
<evidence type="ECO:0000256" key="3">
    <source>
        <dbReference type="ARBA" id="ARBA00022692"/>
    </source>
</evidence>
<dbReference type="OrthoDB" id="3648309at2759"/>
<keyword evidence="5 6" id="KW-0472">Membrane</keyword>
<dbReference type="InterPro" id="IPR051633">
    <property type="entry name" value="AceTr"/>
</dbReference>
<feature type="transmembrane region" description="Helical" evidence="6">
    <location>
        <begin position="182"/>
        <end position="203"/>
    </location>
</feature>
<evidence type="ECO:0000256" key="2">
    <source>
        <dbReference type="ARBA" id="ARBA00005587"/>
    </source>
</evidence>
<dbReference type="PANTHER" id="PTHR31123:SF4">
    <property type="entry name" value="PROTEIN ALCS"/>
    <property type="match status" value="1"/>
</dbReference>
<organism evidence="7 8">
    <name type="scientific">Pseudocercospora eumusae</name>
    <dbReference type="NCBI Taxonomy" id="321146"/>
    <lineage>
        <taxon>Eukaryota</taxon>
        <taxon>Fungi</taxon>
        <taxon>Dikarya</taxon>
        <taxon>Ascomycota</taxon>
        <taxon>Pezizomycotina</taxon>
        <taxon>Dothideomycetes</taxon>
        <taxon>Dothideomycetidae</taxon>
        <taxon>Mycosphaerellales</taxon>
        <taxon>Mycosphaerellaceae</taxon>
        <taxon>Pseudocercospora</taxon>
    </lineage>
</organism>
<sequence length="274" mass="28972">MMAGEKDIQTDGLARLETAQSVVTIPPDIFEKLYLQPQMAVKGDLRKTFANPTPVAVAGFLLALTPLSTNLLGWRGSGGFGAASVGSYFFCGGMLMTLGGVGEYFLGNTFPMVVFLTLGTFFLTFAATLVPDYGAYAAYATDPTKPASGLQSPAFLSSFAFFLIGFAILCFIFCIAAARTNALYMVLMILLVPTFSCVAASFWQYAEGNMAAGLKLQHAGGGLGFAISLGGWYLFAAMIFASVDFPVQLPLFDLSTIVPGASDLGRRRGKGSPV</sequence>
<feature type="transmembrane region" description="Helical" evidence="6">
    <location>
        <begin position="223"/>
        <end position="243"/>
    </location>
</feature>
<proteinExistence type="inferred from homology"/>
<comment type="similarity">
    <text evidence="2">Belongs to the acetate uptake transporter (AceTr) (TC 2.A.96) family.</text>
</comment>
<evidence type="ECO:0000256" key="4">
    <source>
        <dbReference type="ARBA" id="ARBA00022989"/>
    </source>
</evidence>
<keyword evidence="4 6" id="KW-1133">Transmembrane helix</keyword>
<dbReference type="InterPro" id="IPR000791">
    <property type="entry name" value="Gpr1/Fun34/SatP-like"/>
</dbReference>
<keyword evidence="3 6" id="KW-0812">Transmembrane</keyword>
<dbReference type="AlphaFoldDB" id="A0A139GYZ8"/>
<feature type="transmembrane region" description="Helical" evidence="6">
    <location>
        <begin position="87"/>
        <end position="106"/>
    </location>
</feature>
<dbReference type="Pfam" id="PF01184">
    <property type="entry name" value="Gpr1_Fun34_YaaH"/>
    <property type="match status" value="1"/>
</dbReference>
<keyword evidence="8" id="KW-1185">Reference proteome</keyword>
<reference evidence="7 8" key="1">
    <citation type="submission" date="2015-07" db="EMBL/GenBank/DDBJ databases">
        <title>Comparative genomics of the Sigatoka disease complex on banana suggests a link between parallel evolutionary changes in Pseudocercospora fijiensis and Pseudocercospora eumusae and increased virulence on the banana host.</title>
        <authorList>
            <person name="Chang T.-C."/>
            <person name="Salvucci A."/>
            <person name="Crous P.W."/>
            <person name="Stergiopoulos I."/>
        </authorList>
    </citation>
    <scope>NUCLEOTIDE SEQUENCE [LARGE SCALE GENOMIC DNA]</scope>
    <source>
        <strain evidence="7 8">CBS 114824</strain>
    </source>
</reference>
<evidence type="ECO:0000313" key="7">
    <source>
        <dbReference type="EMBL" id="KXS95368.1"/>
    </source>
</evidence>
<dbReference type="GO" id="GO:0005886">
    <property type="term" value="C:plasma membrane"/>
    <property type="evidence" value="ECO:0007669"/>
    <property type="project" value="TreeGrafter"/>
</dbReference>
<evidence type="ECO:0008006" key="9">
    <source>
        <dbReference type="Google" id="ProtNLM"/>
    </source>
</evidence>
<evidence type="ECO:0000313" key="8">
    <source>
        <dbReference type="Proteomes" id="UP000070133"/>
    </source>
</evidence>
<feature type="transmembrane region" description="Helical" evidence="6">
    <location>
        <begin position="49"/>
        <end position="67"/>
    </location>
</feature>